<dbReference type="EMBL" id="JACMSC010000002">
    <property type="protein sequence ID" value="KAG6533946.1"/>
    <property type="molecule type" value="Genomic_DNA"/>
</dbReference>
<dbReference type="InterPro" id="IPR056699">
    <property type="entry name" value="DUF7797"/>
</dbReference>
<sequence length="120" mass="13053">MVLSALGQMRGGKEPAVAEKALVTEAKERLVVMCEAVKPKDLISTKAVRVMAEDLGLNKSKDPALGFQPPRMPIAEKLMLTKKSPKQSAVVGEHASSEIQVVAYYALLFSFSMPTYIAFQ</sequence>
<evidence type="ECO:0000259" key="1">
    <source>
        <dbReference type="Pfam" id="PF25073"/>
    </source>
</evidence>
<evidence type="ECO:0000313" key="3">
    <source>
        <dbReference type="Proteomes" id="UP000734854"/>
    </source>
</evidence>
<name>A0A8J5I5K7_ZINOF</name>
<organism evidence="2 3">
    <name type="scientific">Zingiber officinale</name>
    <name type="common">Ginger</name>
    <name type="synonym">Amomum zingiber</name>
    <dbReference type="NCBI Taxonomy" id="94328"/>
    <lineage>
        <taxon>Eukaryota</taxon>
        <taxon>Viridiplantae</taxon>
        <taxon>Streptophyta</taxon>
        <taxon>Embryophyta</taxon>
        <taxon>Tracheophyta</taxon>
        <taxon>Spermatophyta</taxon>
        <taxon>Magnoliopsida</taxon>
        <taxon>Liliopsida</taxon>
        <taxon>Zingiberales</taxon>
        <taxon>Zingiberaceae</taxon>
        <taxon>Zingiber</taxon>
    </lineage>
</organism>
<keyword evidence="3" id="KW-1185">Reference proteome</keyword>
<proteinExistence type="predicted"/>
<reference evidence="2 3" key="1">
    <citation type="submission" date="2020-08" db="EMBL/GenBank/DDBJ databases">
        <title>Plant Genome Project.</title>
        <authorList>
            <person name="Zhang R.-G."/>
        </authorList>
    </citation>
    <scope>NUCLEOTIDE SEQUENCE [LARGE SCALE GENOMIC DNA]</scope>
    <source>
        <tissue evidence="2">Rhizome</tissue>
    </source>
</reference>
<feature type="domain" description="DUF7797" evidence="1">
    <location>
        <begin position="1"/>
        <end position="35"/>
    </location>
</feature>
<dbReference type="Pfam" id="PF25073">
    <property type="entry name" value="DUF7797"/>
    <property type="match status" value="1"/>
</dbReference>
<gene>
    <name evidence="2" type="ORF">ZIOFF_007825</name>
</gene>
<dbReference type="PANTHER" id="PTHR47527:SF3">
    <property type="entry name" value="RING_FYVE_PHD ZINC FINGER SUPERFAMILY PROTEIN"/>
    <property type="match status" value="1"/>
</dbReference>
<dbReference type="Proteomes" id="UP000734854">
    <property type="component" value="Unassembled WGS sequence"/>
</dbReference>
<dbReference type="AlphaFoldDB" id="A0A8J5I5K7"/>
<comment type="caution">
    <text evidence="2">The sequence shown here is derived from an EMBL/GenBank/DDBJ whole genome shotgun (WGS) entry which is preliminary data.</text>
</comment>
<protein>
    <recommendedName>
        <fullName evidence="1">DUF7797 domain-containing protein</fullName>
    </recommendedName>
</protein>
<accession>A0A8J5I5K7</accession>
<dbReference type="PANTHER" id="PTHR47527">
    <property type="entry name" value="RING/FYVE/PHD ZINC FINGER SUPERFAMILY PROTEIN"/>
    <property type="match status" value="1"/>
</dbReference>
<evidence type="ECO:0000313" key="2">
    <source>
        <dbReference type="EMBL" id="KAG6533946.1"/>
    </source>
</evidence>